<comment type="caution">
    <text evidence="2">The sequence shown here is derived from an EMBL/GenBank/DDBJ whole genome shotgun (WGS) entry which is preliminary data.</text>
</comment>
<dbReference type="AlphaFoldDB" id="A0A3M2LUH8"/>
<organism evidence="2 3">
    <name type="scientific">Actinomadura harenae</name>
    <dbReference type="NCBI Taxonomy" id="2483351"/>
    <lineage>
        <taxon>Bacteria</taxon>
        <taxon>Bacillati</taxon>
        <taxon>Actinomycetota</taxon>
        <taxon>Actinomycetes</taxon>
        <taxon>Streptosporangiales</taxon>
        <taxon>Thermomonosporaceae</taxon>
        <taxon>Actinomadura</taxon>
    </lineage>
</organism>
<proteinExistence type="predicted"/>
<dbReference type="EMBL" id="RFFG01000057">
    <property type="protein sequence ID" value="RMI40193.1"/>
    <property type="molecule type" value="Genomic_DNA"/>
</dbReference>
<dbReference type="Pfam" id="PF04149">
    <property type="entry name" value="DUF397"/>
    <property type="match status" value="1"/>
</dbReference>
<reference evidence="2 3" key="1">
    <citation type="submission" date="2018-10" db="EMBL/GenBank/DDBJ databases">
        <title>Isolation from soil.</title>
        <authorList>
            <person name="Hu J."/>
        </authorList>
    </citation>
    <scope>NUCLEOTIDE SEQUENCE [LARGE SCALE GENOMIC DNA]</scope>
    <source>
        <strain evidence="2 3">NEAU-Ht49</strain>
    </source>
</reference>
<accession>A0A3M2LUH8</accession>
<dbReference type="Proteomes" id="UP000282674">
    <property type="component" value="Unassembled WGS sequence"/>
</dbReference>
<evidence type="ECO:0000313" key="2">
    <source>
        <dbReference type="EMBL" id="RMI40193.1"/>
    </source>
</evidence>
<sequence length="63" mass="6565">MIARWRKSSYSTGGDSGGTDCVEVAGLGAIVGIRDSKAADRGHLTVTRESLASLISCINRQGI</sequence>
<protein>
    <submittedName>
        <fullName evidence="2">DUF397 domain-containing protein</fullName>
    </submittedName>
</protein>
<dbReference type="InterPro" id="IPR007278">
    <property type="entry name" value="DUF397"/>
</dbReference>
<evidence type="ECO:0000313" key="3">
    <source>
        <dbReference type="Proteomes" id="UP000282674"/>
    </source>
</evidence>
<feature type="domain" description="DUF397" evidence="1">
    <location>
        <begin position="3"/>
        <end position="56"/>
    </location>
</feature>
<evidence type="ECO:0000259" key="1">
    <source>
        <dbReference type="Pfam" id="PF04149"/>
    </source>
</evidence>
<dbReference type="RefSeq" id="WP_122197299.1">
    <property type="nucleotide sequence ID" value="NZ_JBHSKC010000001.1"/>
</dbReference>
<name>A0A3M2LUH8_9ACTN</name>
<gene>
    <name evidence="2" type="ORF">EBO15_27225</name>
</gene>
<keyword evidence="3" id="KW-1185">Reference proteome</keyword>
<dbReference type="OrthoDB" id="3430276at2"/>